<gene>
    <name evidence="1" type="ORF">ILYODFUR_034663</name>
</gene>
<keyword evidence="2" id="KW-1185">Reference proteome</keyword>
<evidence type="ECO:0000313" key="1">
    <source>
        <dbReference type="EMBL" id="MEQ2223236.1"/>
    </source>
</evidence>
<dbReference type="Proteomes" id="UP001482620">
    <property type="component" value="Unassembled WGS sequence"/>
</dbReference>
<comment type="caution">
    <text evidence="1">The sequence shown here is derived from an EMBL/GenBank/DDBJ whole genome shotgun (WGS) entry which is preliminary data.</text>
</comment>
<evidence type="ECO:0000313" key="2">
    <source>
        <dbReference type="Proteomes" id="UP001482620"/>
    </source>
</evidence>
<protein>
    <submittedName>
        <fullName evidence="1">Uncharacterized protein</fullName>
    </submittedName>
</protein>
<reference evidence="1 2" key="1">
    <citation type="submission" date="2021-06" db="EMBL/GenBank/DDBJ databases">
        <authorList>
            <person name="Palmer J.M."/>
        </authorList>
    </citation>
    <scope>NUCLEOTIDE SEQUENCE [LARGE SCALE GENOMIC DNA]</scope>
    <source>
        <strain evidence="2">if_2019</strain>
        <tissue evidence="1">Muscle</tissue>
    </source>
</reference>
<dbReference type="EMBL" id="JAHRIQ010006319">
    <property type="protein sequence ID" value="MEQ2223236.1"/>
    <property type="molecule type" value="Genomic_DNA"/>
</dbReference>
<proteinExistence type="predicted"/>
<organism evidence="1 2">
    <name type="scientific">Ilyodon furcidens</name>
    <name type="common">goldbreast splitfin</name>
    <dbReference type="NCBI Taxonomy" id="33524"/>
    <lineage>
        <taxon>Eukaryota</taxon>
        <taxon>Metazoa</taxon>
        <taxon>Chordata</taxon>
        <taxon>Craniata</taxon>
        <taxon>Vertebrata</taxon>
        <taxon>Euteleostomi</taxon>
        <taxon>Actinopterygii</taxon>
        <taxon>Neopterygii</taxon>
        <taxon>Teleostei</taxon>
        <taxon>Neoteleostei</taxon>
        <taxon>Acanthomorphata</taxon>
        <taxon>Ovalentaria</taxon>
        <taxon>Atherinomorphae</taxon>
        <taxon>Cyprinodontiformes</taxon>
        <taxon>Goodeidae</taxon>
        <taxon>Ilyodon</taxon>
    </lineage>
</organism>
<accession>A0ABV0STS6</accession>
<name>A0ABV0STS6_9TELE</name>
<feature type="non-terminal residue" evidence="1">
    <location>
        <position position="1"/>
    </location>
</feature>
<sequence length="107" mass="12171">LAYQGNEVIHPRIALSRACRHFGMTHKHSCNPPQLTSCHSEKDPHKNEVHFSMHSNALCLLSRRESASKSEDVWPKENVFVCVSVFALLFKVTERPLPFLCIPCNQS</sequence>